<gene>
    <name evidence="2" type="ORF">MKW98_019514</name>
</gene>
<evidence type="ECO:0000256" key="1">
    <source>
        <dbReference type="SAM" id="MobiDB-lite"/>
    </source>
</evidence>
<dbReference type="Proteomes" id="UP001202328">
    <property type="component" value="Unassembled WGS sequence"/>
</dbReference>
<evidence type="ECO:0008006" key="4">
    <source>
        <dbReference type="Google" id="ProtNLM"/>
    </source>
</evidence>
<evidence type="ECO:0000313" key="2">
    <source>
        <dbReference type="EMBL" id="KAI3874941.1"/>
    </source>
</evidence>
<feature type="non-terminal residue" evidence="2">
    <location>
        <position position="1"/>
    </location>
</feature>
<feature type="region of interest" description="Disordered" evidence="1">
    <location>
        <begin position="29"/>
        <end position="50"/>
    </location>
</feature>
<accession>A0AAD4XA38</accession>
<keyword evidence="3" id="KW-1185">Reference proteome</keyword>
<evidence type="ECO:0000313" key="3">
    <source>
        <dbReference type="Proteomes" id="UP001202328"/>
    </source>
</evidence>
<protein>
    <recommendedName>
        <fullName evidence="4">Homeobox domain-containing protein</fullName>
    </recommendedName>
</protein>
<dbReference type="EMBL" id="JAJJMB010012638">
    <property type="protein sequence ID" value="KAI3874941.1"/>
    <property type="molecule type" value="Genomic_DNA"/>
</dbReference>
<organism evidence="2 3">
    <name type="scientific">Papaver atlanticum</name>
    <dbReference type="NCBI Taxonomy" id="357466"/>
    <lineage>
        <taxon>Eukaryota</taxon>
        <taxon>Viridiplantae</taxon>
        <taxon>Streptophyta</taxon>
        <taxon>Embryophyta</taxon>
        <taxon>Tracheophyta</taxon>
        <taxon>Spermatophyta</taxon>
        <taxon>Magnoliopsida</taxon>
        <taxon>Ranunculales</taxon>
        <taxon>Papaveraceae</taxon>
        <taxon>Papaveroideae</taxon>
        <taxon>Papaver</taxon>
    </lineage>
</organism>
<name>A0AAD4XA38_9MAGN</name>
<reference evidence="2" key="1">
    <citation type="submission" date="2022-04" db="EMBL/GenBank/DDBJ databases">
        <title>A functionally conserved STORR gene fusion in Papaver species that diverged 16.8 million years ago.</title>
        <authorList>
            <person name="Catania T."/>
        </authorList>
    </citation>
    <scope>NUCLEOTIDE SEQUENCE</scope>
    <source>
        <strain evidence="2">S-188037</strain>
    </source>
</reference>
<dbReference type="AlphaFoldDB" id="A0AAD4XA38"/>
<proteinExistence type="predicted"/>
<sequence length="203" mass="22723">TFISTFGVRKRLGKELKLSVPQVNSWFIHRGMKDQPSGSGSGSRKGKGKLRRMTTLVPFASSSYVGNFQRPTSSTSIPDRGQDTSDVNSLLEIAASLANPSAELPSAALLEKWKKEILRSKTGGLHVDWMMRRWTEIERRARISHLKETLEKIESDIYEFTLAHSEATRTAAEFSGKIQEAKVVHAEKTRLLRLAEEELHSAS</sequence>
<comment type="caution">
    <text evidence="2">The sequence shown here is derived from an EMBL/GenBank/DDBJ whole genome shotgun (WGS) entry which is preliminary data.</text>
</comment>